<dbReference type="InterPro" id="IPR050491">
    <property type="entry name" value="AmpC-like"/>
</dbReference>
<dbReference type="InterPro" id="IPR012338">
    <property type="entry name" value="Beta-lactam/transpept-like"/>
</dbReference>
<dbReference type="EMBL" id="JAHESE010000006">
    <property type="protein sequence ID" value="MBT1708378.1"/>
    <property type="molecule type" value="Genomic_DNA"/>
</dbReference>
<proteinExistence type="predicted"/>
<comment type="caution">
    <text evidence="2">The sequence shown here is derived from an EMBL/GenBank/DDBJ whole genome shotgun (WGS) entry which is preliminary data.</text>
</comment>
<keyword evidence="3" id="KW-1185">Reference proteome</keyword>
<evidence type="ECO:0000313" key="2">
    <source>
        <dbReference type="EMBL" id="MBT1708378.1"/>
    </source>
</evidence>
<feature type="domain" description="Beta-lactamase-related" evidence="1">
    <location>
        <begin position="54"/>
        <end position="370"/>
    </location>
</feature>
<evidence type="ECO:0000259" key="1">
    <source>
        <dbReference type="Pfam" id="PF00144"/>
    </source>
</evidence>
<dbReference type="SUPFAM" id="SSF56601">
    <property type="entry name" value="beta-lactamase/transpeptidase-like"/>
    <property type="match status" value="1"/>
</dbReference>
<protein>
    <submittedName>
        <fullName evidence="2">Beta-lactamase family protein</fullName>
    </submittedName>
</protein>
<dbReference type="AlphaFoldDB" id="A0AAP2DY81"/>
<accession>A0AAP2DY81</accession>
<dbReference type="Pfam" id="PF00144">
    <property type="entry name" value="Beta-lactamase"/>
    <property type="match status" value="1"/>
</dbReference>
<dbReference type="InterPro" id="IPR001466">
    <property type="entry name" value="Beta-lactam-related"/>
</dbReference>
<organism evidence="2 3">
    <name type="scientific">Dawidia cretensis</name>
    <dbReference type="NCBI Taxonomy" id="2782350"/>
    <lineage>
        <taxon>Bacteria</taxon>
        <taxon>Pseudomonadati</taxon>
        <taxon>Bacteroidota</taxon>
        <taxon>Cytophagia</taxon>
        <taxon>Cytophagales</taxon>
        <taxon>Chryseotaleaceae</taxon>
        <taxon>Dawidia</taxon>
    </lineage>
</organism>
<dbReference type="PANTHER" id="PTHR46825:SF12">
    <property type="entry name" value="PENICILLIN-BINDING PROTEIN 4"/>
    <property type="match status" value="1"/>
</dbReference>
<dbReference type="Proteomes" id="UP001319080">
    <property type="component" value="Unassembled WGS sequence"/>
</dbReference>
<sequence length="486" mass="53518">MNRNIFASVAIAACCVLSCHQPKPASDSVQGRIRQVEENLFAPVRIAGEGPWTVEERLAFHKIPGVSIAVISDYKLDWAKAYGWADSAGQRAVTTETVFQAASISKSLNAVGLLKLAQDGKVALDTDINTYLTSWKFPYDSASHGKKITITNLLSHTAGLTVHGFGGYAPGDSLPTVIQILDGKKPANSEAVRSMREPDQTSIYSGGGTTISQLIAMDVTGQPYDVFMEQSVLTPLGMNNSFYTQPPPAARQAQLTTAYHRDGKPVAGKFHIYPEQAAAGLWTTPTDLAQYIIETQLALQGKSSKVLTQAYTEKRLTPYRDAAGLGVFITIRDSARYFEHGGANDGFRCFYSGSFEDGNGVAIMVNSDNGAILQEVLNSVAVAYHWKGFEIPAPKKIVKLDPRQWNSLEGRYAMVGRPDTHVQLTSRDEKLILKKEWNGDEVMFEAESETAFFCKDFHFPIKVRKREQGAVTEFLTFDKDVWVRVK</sequence>
<evidence type="ECO:0000313" key="3">
    <source>
        <dbReference type="Proteomes" id="UP001319080"/>
    </source>
</evidence>
<reference evidence="2 3" key="1">
    <citation type="submission" date="2021-05" db="EMBL/GenBank/DDBJ databases">
        <title>A Polyphasic approach of four new species of the genus Ohtaekwangia: Ohtaekwangia histidinii sp. nov., Ohtaekwangia cretensis sp. nov., Ohtaekwangia indiensis sp. nov., Ohtaekwangia reichenbachii sp. nov. from diverse environment.</title>
        <authorList>
            <person name="Octaviana S."/>
        </authorList>
    </citation>
    <scope>NUCLEOTIDE SEQUENCE [LARGE SCALE GENOMIC DNA]</scope>
    <source>
        <strain evidence="2 3">PWU5</strain>
    </source>
</reference>
<name>A0AAP2DY81_9BACT</name>
<dbReference type="RefSeq" id="WP_254083970.1">
    <property type="nucleotide sequence ID" value="NZ_JAHESE010000006.1"/>
</dbReference>
<dbReference type="Gene3D" id="3.40.710.10">
    <property type="entry name" value="DD-peptidase/beta-lactamase superfamily"/>
    <property type="match status" value="1"/>
</dbReference>
<dbReference type="PANTHER" id="PTHR46825">
    <property type="entry name" value="D-ALANYL-D-ALANINE-CARBOXYPEPTIDASE/ENDOPEPTIDASE AMPH"/>
    <property type="match status" value="1"/>
</dbReference>
<gene>
    <name evidence="2" type="ORF">KK062_09090</name>
</gene>